<dbReference type="EMBL" id="JAPCWZ010000004">
    <property type="protein sequence ID" value="KAK8868124.1"/>
    <property type="molecule type" value="Genomic_DNA"/>
</dbReference>
<gene>
    <name evidence="3" type="ORF">PGQ11_006702</name>
</gene>
<comment type="caution">
    <text evidence="3">The sequence shown here is derived from an EMBL/GenBank/DDBJ whole genome shotgun (WGS) entry which is preliminary data.</text>
</comment>
<evidence type="ECO:0000313" key="4">
    <source>
        <dbReference type="Proteomes" id="UP001390339"/>
    </source>
</evidence>
<evidence type="ECO:0000313" key="3">
    <source>
        <dbReference type="EMBL" id="KAK8868124.1"/>
    </source>
</evidence>
<protein>
    <submittedName>
        <fullName evidence="3">Class I glutamine amidotransferase-like protein</fullName>
    </submittedName>
</protein>
<keyword evidence="4" id="KW-1185">Reference proteome</keyword>
<reference evidence="3 4" key="1">
    <citation type="journal article" date="2024" name="IMA Fungus">
        <title>Apiospora arundinis, a panoply of carbohydrate-active enzymes and secondary metabolites.</title>
        <authorList>
            <person name="Sorensen T."/>
            <person name="Petersen C."/>
            <person name="Muurmann A.T."/>
            <person name="Christiansen J.V."/>
            <person name="Brundto M.L."/>
            <person name="Overgaard C.K."/>
            <person name="Boysen A.T."/>
            <person name="Wollenberg R.D."/>
            <person name="Larsen T.O."/>
            <person name="Sorensen J.L."/>
            <person name="Nielsen K.L."/>
            <person name="Sondergaard T.E."/>
        </authorList>
    </citation>
    <scope>NUCLEOTIDE SEQUENCE [LARGE SCALE GENOMIC DNA]</scope>
    <source>
        <strain evidence="3 4">AAU 773</strain>
    </source>
</reference>
<feature type="domain" description="DJ-1/PfpI" evidence="2">
    <location>
        <begin position="74"/>
        <end position="213"/>
    </location>
</feature>
<dbReference type="InterPro" id="IPR029062">
    <property type="entry name" value="Class_I_gatase-like"/>
</dbReference>
<feature type="signal peptide" evidence="1">
    <location>
        <begin position="1"/>
        <end position="21"/>
    </location>
</feature>
<proteinExistence type="predicted"/>
<organism evidence="3 4">
    <name type="scientific">Apiospora arundinis</name>
    <dbReference type="NCBI Taxonomy" id="335852"/>
    <lineage>
        <taxon>Eukaryota</taxon>
        <taxon>Fungi</taxon>
        <taxon>Dikarya</taxon>
        <taxon>Ascomycota</taxon>
        <taxon>Pezizomycotina</taxon>
        <taxon>Sordariomycetes</taxon>
        <taxon>Xylariomycetidae</taxon>
        <taxon>Amphisphaeriales</taxon>
        <taxon>Apiosporaceae</taxon>
        <taxon>Apiospora</taxon>
    </lineage>
</organism>
<evidence type="ECO:0000256" key="1">
    <source>
        <dbReference type="SAM" id="SignalP"/>
    </source>
</evidence>
<dbReference type="PANTHER" id="PTHR43130">
    <property type="entry name" value="ARAC-FAMILY TRANSCRIPTIONAL REGULATOR"/>
    <property type="match status" value="1"/>
</dbReference>
<dbReference type="Proteomes" id="UP001390339">
    <property type="component" value="Unassembled WGS sequence"/>
</dbReference>
<dbReference type="CDD" id="cd03139">
    <property type="entry name" value="GATase1_PfpI_2"/>
    <property type="match status" value="1"/>
</dbReference>
<keyword evidence="1" id="KW-0732">Signal</keyword>
<dbReference type="SUPFAM" id="SSF52317">
    <property type="entry name" value="Class I glutamine amidotransferase-like"/>
    <property type="match status" value="1"/>
</dbReference>
<dbReference type="Gene3D" id="3.40.50.880">
    <property type="match status" value="1"/>
</dbReference>
<sequence>MKTSGSKLFLLLPYLVYLVQAALYQPNDTNSKPVKNIGVVLFPSFDVVDVFGSLEPLNLLSLQRQLNLYMIAATLDPISTAPRAMSAFNSSFGEVIVPSHTFDSVVRDPTLDLDMLLVPGGIGTRAPDLNDTIQFVADVFPRLQYLVAPCTGAGIAARAGVLDGRRATTNKRSWNATVALGPKTYWVARARWVRDGHVFTGSGVTAAIDTMFAWIGHVWGEATAADLALGIEYERHTDPSWDPFGEHYGLSDVPPLR</sequence>
<name>A0ABR2ITH0_9PEZI</name>
<dbReference type="InterPro" id="IPR002818">
    <property type="entry name" value="DJ-1/PfpI"/>
</dbReference>
<dbReference type="PANTHER" id="PTHR43130:SF15">
    <property type="entry name" value="THIJ_PFPI FAMILY PROTEIN (AFU_ORTHOLOGUE AFUA_5G14240)"/>
    <property type="match status" value="1"/>
</dbReference>
<feature type="chain" id="PRO_5045083411" evidence="1">
    <location>
        <begin position="22"/>
        <end position="257"/>
    </location>
</feature>
<evidence type="ECO:0000259" key="2">
    <source>
        <dbReference type="Pfam" id="PF01965"/>
    </source>
</evidence>
<dbReference type="InterPro" id="IPR052158">
    <property type="entry name" value="INH-QAR"/>
</dbReference>
<dbReference type="Pfam" id="PF01965">
    <property type="entry name" value="DJ-1_PfpI"/>
    <property type="match status" value="1"/>
</dbReference>
<accession>A0ABR2ITH0</accession>